<dbReference type="RefSeq" id="XP_008299284.1">
    <property type="nucleotide sequence ID" value="XM_008301062.1"/>
</dbReference>
<evidence type="ECO:0000256" key="11">
    <source>
        <dbReference type="ARBA" id="ARBA00022989"/>
    </source>
</evidence>
<evidence type="ECO:0000256" key="2">
    <source>
        <dbReference type="ARBA" id="ARBA00009791"/>
    </source>
</evidence>
<evidence type="ECO:0000256" key="6">
    <source>
        <dbReference type="ARBA" id="ARBA00022692"/>
    </source>
</evidence>
<dbReference type="GO" id="GO:0002282">
    <property type="term" value="P:microglial cell activation involved in immune response"/>
    <property type="evidence" value="ECO:0007669"/>
    <property type="project" value="TreeGrafter"/>
</dbReference>
<name>A0A3B4Z0F8_9TELE</name>
<evidence type="ECO:0000256" key="3">
    <source>
        <dbReference type="ARBA" id="ARBA00022356"/>
    </source>
</evidence>
<dbReference type="Ensembl" id="ENSSPAT00000002129.1">
    <property type="protein sequence ID" value="ENSSPAP00000002095.1"/>
    <property type="gene ID" value="ENSSPAG00000001615.1"/>
</dbReference>
<keyword evidence="6 16" id="KW-0812">Transmembrane</keyword>
<dbReference type="GO" id="GO:0005886">
    <property type="term" value="C:plasma membrane"/>
    <property type="evidence" value="ECO:0007669"/>
    <property type="project" value="UniProtKB-SubCell"/>
</dbReference>
<evidence type="ECO:0000256" key="12">
    <source>
        <dbReference type="ARBA" id="ARBA00023136"/>
    </source>
</evidence>
<dbReference type="GO" id="GO:0009986">
    <property type="term" value="C:cell surface"/>
    <property type="evidence" value="ECO:0007669"/>
    <property type="project" value="TreeGrafter"/>
</dbReference>
<dbReference type="STRING" id="144197.ENSSPAP00000002095"/>
<keyword evidence="13" id="KW-1015">Disulfide bond</keyword>
<evidence type="ECO:0000256" key="1">
    <source>
        <dbReference type="ARBA" id="ARBA00004251"/>
    </source>
</evidence>
<keyword evidence="11 16" id="KW-1133">Transmembrane helix</keyword>
<keyword evidence="9" id="KW-0106">Calcium</keyword>
<organism evidence="17">
    <name type="scientific">Stegastes partitus</name>
    <name type="common">bicolor damselfish</name>
    <dbReference type="NCBI Taxonomy" id="144197"/>
    <lineage>
        <taxon>Eukaryota</taxon>
        <taxon>Metazoa</taxon>
        <taxon>Chordata</taxon>
        <taxon>Craniata</taxon>
        <taxon>Vertebrata</taxon>
        <taxon>Euteleostomi</taxon>
        <taxon>Actinopterygii</taxon>
        <taxon>Neopterygii</taxon>
        <taxon>Teleostei</taxon>
        <taxon>Neoteleostei</taxon>
        <taxon>Acanthomorphata</taxon>
        <taxon>Ovalentaria</taxon>
        <taxon>Pomacentridae</taxon>
        <taxon>Stegastes</taxon>
    </lineage>
</organism>
<feature type="transmembrane region" description="Helical" evidence="16">
    <location>
        <begin position="111"/>
        <end position="133"/>
    </location>
</feature>
<dbReference type="GO" id="GO:1904151">
    <property type="term" value="P:positive regulation of microglial cell mediated cytotoxicity"/>
    <property type="evidence" value="ECO:0007669"/>
    <property type="project" value="TreeGrafter"/>
</dbReference>
<keyword evidence="19" id="KW-0808">Transferase</keyword>
<evidence type="ECO:0000256" key="13">
    <source>
        <dbReference type="ARBA" id="ARBA00023157"/>
    </source>
</evidence>
<comment type="similarity">
    <text evidence="2">Belongs to the TYROBP family.</text>
</comment>
<keyword evidence="7" id="KW-0479">Metal-binding</keyword>
<keyword evidence="10" id="KW-0391">Immunity</keyword>
<evidence type="ECO:0000256" key="7">
    <source>
        <dbReference type="ARBA" id="ARBA00022723"/>
    </source>
</evidence>
<comment type="subcellular location">
    <subcellularLocation>
        <location evidence="1">Cell membrane</location>
        <topology evidence="1">Single-pass type I membrane protein</topology>
    </subcellularLocation>
</comment>
<sequence>MYSAQCFLFVQHQQPSHEGGTKETETPASSSLSGRPPLTTQTVDSCSSESPPTSDFLFMGATTRRAEGFLYPPRPETNTEKMSLCIVGSVFGSAEGQQDCGSCYMINMGSVLGILASDIILTILITISVFCIATHHRRRRRESHDASKRNLPSTMSKKMATEVTESPYQELHGVQSDVYSELRHFRK</sequence>
<dbReference type="InterPro" id="IPR026200">
    <property type="entry name" value="Tyrobp"/>
</dbReference>
<dbReference type="GO" id="GO:0002283">
    <property type="term" value="P:neutrophil activation involved in immune response"/>
    <property type="evidence" value="ECO:0007669"/>
    <property type="project" value="TreeGrafter"/>
</dbReference>
<dbReference type="GO" id="GO:0005102">
    <property type="term" value="F:signaling receptor binding"/>
    <property type="evidence" value="ECO:0007669"/>
    <property type="project" value="TreeGrafter"/>
</dbReference>
<dbReference type="CTD" id="7305"/>
<dbReference type="AlphaFoldDB" id="A0A3B4Z0F8"/>
<dbReference type="GO" id="GO:0046872">
    <property type="term" value="F:metal ion binding"/>
    <property type="evidence" value="ECO:0007669"/>
    <property type="project" value="UniProtKB-KW"/>
</dbReference>
<evidence type="ECO:0000256" key="15">
    <source>
        <dbReference type="SAM" id="MobiDB-lite"/>
    </source>
</evidence>
<dbReference type="GeneID" id="103371665"/>
<dbReference type="PANTHER" id="PTHR17554:SF2">
    <property type="entry name" value="TYRO PROTEIN TYROSINE KINASE-BINDING PROTEIN"/>
    <property type="match status" value="1"/>
</dbReference>
<reference evidence="17" key="1">
    <citation type="submission" date="2023-09" db="UniProtKB">
        <authorList>
            <consortium name="Ensembl"/>
        </authorList>
    </citation>
    <scope>IDENTIFICATION</scope>
</reference>
<keyword evidence="5" id="KW-0597">Phosphoprotein</keyword>
<evidence type="ECO:0000256" key="4">
    <source>
        <dbReference type="ARBA" id="ARBA00022475"/>
    </source>
</evidence>
<evidence type="ECO:0000256" key="5">
    <source>
        <dbReference type="ARBA" id="ARBA00022553"/>
    </source>
</evidence>
<dbReference type="GO" id="GO:0032911">
    <property type="term" value="P:negative regulation of transforming growth factor beta1 production"/>
    <property type="evidence" value="ECO:0007669"/>
    <property type="project" value="TreeGrafter"/>
</dbReference>
<dbReference type="Proteomes" id="UP000694891">
    <property type="component" value="Unplaced"/>
</dbReference>
<evidence type="ECO:0000256" key="14">
    <source>
        <dbReference type="ARBA" id="ARBA00031252"/>
    </source>
</evidence>
<feature type="region of interest" description="Disordered" evidence="15">
    <location>
        <begin position="13"/>
        <end position="52"/>
    </location>
</feature>
<dbReference type="GO" id="GO:0034241">
    <property type="term" value="P:positive regulation of macrophage fusion"/>
    <property type="evidence" value="ECO:0007669"/>
    <property type="project" value="TreeGrafter"/>
</dbReference>
<accession>A0A3B4Z0F8</accession>
<proteinExistence type="inferred from homology"/>
<protein>
    <recommendedName>
        <fullName evidence="3">TYRO protein tyrosine kinase-binding protein</fullName>
    </recommendedName>
    <alternativeName>
        <fullName evidence="14">DNAX-activation protein 12</fullName>
    </alternativeName>
</protein>
<dbReference type="GO" id="GO:0032816">
    <property type="term" value="P:positive regulation of natural killer cell activation"/>
    <property type="evidence" value="ECO:0007669"/>
    <property type="project" value="TreeGrafter"/>
</dbReference>
<keyword evidence="12 16" id="KW-0472">Membrane</keyword>
<feature type="compositionally biased region" description="Polar residues" evidence="15">
    <location>
        <begin position="26"/>
        <end position="52"/>
    </location>
</feature>
<dbReference type="GO" id="GO:0030889">
    <property type="term" value="P:negative regulation of B cell proliferation"/>
    <property type="evidence" value="ECO:0007669"/>
    <property type="project" value="TreeGrafter"/>
</dbReference>
<keyword evidence="8" id="KW-0732">Signal</keyword>
<dbReference type="GeneTree" id="ENSGT00940000175641"/>
<evidence type="ECO:0000313" key="19">
    <source>
        <dbReference type="RefSeq" id="XP_008299284.1"/>
    </source>
</evidence>
<evidence type="ECO:0000256" key="9">
    <source>
        <dbReference type="ARBA" id="ARBA00022837"/>
    </source>
</evidence>
<evidence type="ECO:0000256" key="8">
    <source>
        <dbReference type="ARBA" id="ARBA00022729"/>
    </source>
</evidence>
<evidence type="ECO:0000313" key="18">
    <source>
        <dbReference type="Proteomes" id="UP000694891"/>
    </source>
</evidence>
<evidence type="ECO:0000256" key="16">
    <source>
        <dbReference type="SAM" id="Phobius"/>
    </source>
</evidence>
<reference evidence="19" key="2">
    <citation type="submission" date="2025-04" db="UniProtKB">
        <authorList>
            <consortium name="RefSeq"/>
        </authorList>
    </citation>
    <scope>IDENTIFICATION</scope>
</reference>
<dbReference type="OrthoDB" id="9901873at2759"/>
<evidence type="ECO:0000313" key="17">
    <source>
        <dbReference type="Ensembl" id="ENSSPAP00000002095.1"/>
    </source>
</evidence>
<gene>
    <name evidence="19" type="primary">tyrobp</name>
</gene>
<evidence type="ECO:0000256" key="10">
    <source>
        <dbReference type="ARBA" id="ARBA00022859"/>
    </source>
</evidence>
<feature type="region of interest" description="Disordered" evidence="15">
    <location>
        <begin position="141"/>
        <end position="166"/>
    </location>
</feature>
<dbReference type="PANTHER" id="PTHR17554">
    <property type="entry name" value="TYRO PROTEIN TYROSINE KINASE-BINDING PROTEIN"/>
    <property type="match status" value="1"/>
</dbReference>
<dbReference type="GO" id="GO:0016301">
    <property type="term" value="F:kinase activity"/>
    <property type="evidence" value="ECO:0007669"/>
    <property type="project" value="UniProtKB-KW"/>
</dbReference>
<keyword evidence="18" id="KW-1185">Reference proteome</keyword>
<keyword evidence="4" id="KW-1003">Cell membrane</keyword>
<keyword evidence="19" id="KW-0418">Kinase</keyword>